<dbReference type="GO" id="GO:0004783">
    <property type="term" value="F:sulfite reductase (NADPH) activity"/>
    <property type="evidence" value="ECO:0007669"/>
    <property type="project" value="TreeGrafter"/>
</dbReference>
<evidence type="ECO:0000256" key="3">
    <source>
        <dbReference type="ARBA" id="ARBA00023797"/>
    </source>
</evidence>
<evidence type="ECO:0000256" key="2">
    <source>
        <dbReference type="ARBA" id="ARBA00022643"/>
    </source>
</evidence>
<dbReference type="SUPFAM" id="SSF52218">
    <property type="entry name" value="Flavoproteins"/>
    <property type="match status" value="1"/>
</dbReference>
<dbReference type="Gene3D" id="2.40.30.10">
    <property type="entry name" value="Translation factors"/>
    <property type="match status" value="1"/>
</dbReference>
<dbReference type="InterPro" id="IPR029039">
    <property type="entry name" value="Flavoprotein-like_sf"/>
</dbReference>
<dbReference type="Proteomes" id="UP000295277">
    <property type="component" value="Unassembled WGS sequence"/>
</dbReference>
<protein>
    <recommendedName>
        <fullName evidence="3">NADPH--hemoprotein reductase</fullName>
        <ecNumber evidence="3">1.6.2.4</ecNumber>
    </recommendedName>
</protein>
<dbReference type="InterPro" id="IPR001709">
    <property type="entry name" value="Flavoprot_Pyr_Nucl_cyt_Rdtase"/>
</dbReference>
<keyword evidence="8" id="KW-1185">Reference proteome</keyword>
<dbReference type="GO" id="GO:0005829">
    <property type="term" value="C:cytosol"/>
    <property type="evidence" value="ECO:0007669"/>
    <property type="project" value="TreeGrafter"/>
</dbReference>
<comment type="caution">
    <text evidence="7">The sequence shown here is derived from an EMBL/GenBank/DDBJ whole genome shotgun (WGS) entry which is preliminary data.</text>
</comment>
<reference evidence="7 8" key="1">
    <citation type="submission" date="2019-03" db="EMBL/GenBank/DDBJ databases">
        <title>Genomic Encyclopedia of Type Strains, Phase IV (KMG-IV): sequencing the most valuable type-strain genomes for metagenomic binning, comparative biology and taxonomic classification.</title>
        <authorList>
            <person name="Goeker M."/>
        </authorList>
    </citation>
    <scope>NUCLEOTIDE SEQUENCE [LARGE SCALE GENOMIC DNA]</scope>
    <source>
        <strain evidence="7 8">DSM 21153</strain>
    </source>
</reference>
<dbReference type="PANTHER" id="PTHR19384:SF17">
    <property type="entry name" value="NADPH--CYTOCHROME P450 REDUCTASE"/>
    <property type="match status" value="1"/>
</dbReference>
<evidence type="ECO:0000259" key="6">
    <source>
        <dbReference type="PROSITE" id="PS51384"/>
    </source>
</evidence>
<keyword evidence="1" id="KW-0285">Flavoprotein</keyword>
<dbReference type="GO" id="GO:0010181">
    <property type="term" value="F:FMN binding"/>
    <property type="evidence" value="ECO:0007669"/>
    <property type="project" value="InterPro"/>
</dbReference>
<keyword evidence="4" id="KW-1133">Transmembrane helix</keyword>
<dbReference type="InterPro" id="IPR008333">
    <property type="entry name" value="Cbr1-like_FAD-bd_dom"/>
</dbReference>
<evidence type="ECO:0000256" key="4">
    <source>
        <dbReference type="SAM" id="Phobius"/>
    </source>
</evidence>
<dbReference type="InterPro" id="IPR008254">
    <property type="entry name" value="Flavodoxin/NO_synth"/>
</dbReference>
<organism evidence="7 8">
    <name type="scientific">Rhodovulum steppense</name>
    <dbReference type="NCBI Taxonomy" id="540251"/>
    <lineage>
        <taxon>Bacteria</taxon>
        <taxon>Pseudomonadati</taxon>
        <taxon>Pseudomonadota</taxon>
        <taxon>Alphaproteobacteria</taxon>
        <taxon>Rhodobacterales</taxon>
        <taxon>Paracoccaceae</taxon>
        <taxon>Rhodovulum</taxon>
    </lineage>
</organism>
<dbReference type="CDD" id="cd06201">
    <property type="entry name" value="SiR_like2"/>
    <property type="match status" value="1"/>
</dbReference>
<dbReference type="EMBL" id="SLVM01000034">
    <property type="protein sequence ID" value="TCM76405.1"/>
    <property type="molecule type" value="Genomic_DNA"/>
</dbReference>
<feature type="non-terminal residue" evidence="7">
    <location>
        <position position="1"/>
    </location>
</feature>
<dbReference type="Pfam" id="PF00970">
    <property type="entry name" value="FAD_binding_6"/>
    <property type="match status" value="1"/>
</dbReference>
<keyword evidence="2" id="KW-0288">FMN</keyword>
<dbReference type="Gene3D" id="3.40.50.80">
    <property type="entry name" value="Nucleotide-binding domain of ferredoxin-NADP reductase (FNR) module"/>
    <property type="match status" value="1"/>
</dbReference>
<feature type="domain" description="FAD-binding FR-type" evidence="6">
    <location>
        <begin position="227"/>
        <end position="340"/>
    </location>
</feature>
<feature type="domain" description="Flavodoxin-like" evidence="5">
    <location>
        <begin position="75"/>
        <end position="211"/>
    </location>
</feature>
<dbReference type="RefSeq" id="WP_207894019.1">
    <property type="nucleotide sequence ID" value="NZ_SLVM01000034.1"/>
</dbReference>
<dbReference type="InterPro" id="IPR039261">
    <property type="entry name" value="FNR_nucleotide-bd"/>
</dbReference>
<evidence type="ECO:0000259" key="5">
    <source>
        <dbReference type="PROSITE" id="PS50902"/>
    </source>
</evidence>
<keyword evidence="4" id="KW-0812">Transmembrane</keyword>
<feature type="transmembrane region" description="Helical" evidence="4">
    <location>
        <begin position="32"/>
        <end position="56"/>
    </location>
</feature>
<evidence type="ECO:0000256" key="1">
    <source>
        <dbReference type="ARBA" id="ARBA00022630"/>
    </source>
</evidence>
<dbReference type="Gene3D" id="3.40.50.360">
    <property type="match status" value="1"/>
</dbReference>
<gene>
    <name evidence="7" type="ORF">EV216_13433</name>
</gene>
<dbReference type="PRINTS" id="PR00371">
    <property type="entry name" value="FPNCR"/>
</dbReference>
<sequence length="477" mass="50539">TGALLAWTDLTGWERVSETIYMLHTGQGAATLGLVLGLMALGVPAMGVTGVVVWLAGRRGRPRVRGNQPAGRAETILLVGSEGGSTWGFAATLHAALAQAGQSVHVGPMSGFAPDRYARAERIILLAATYGDGAAPASARGFLDRLSALDGMPDIPLAVLGFGDRSFPAYCAFAKAVAAAAQAKGWPELMPLDTIDRQSPQDFARWGRMLGEALGIPLELSHQPVLPTTETLTLVSRRDYGADVQAPTAILRFALPRVSLWQRLTGAGLARFEAGDLIGILPEGSAVPRLYSLASGRRDGFIEIVVKKHPGGLCSGQLTALQPGDTVSAFLRPNPGFRPGRSRAPLILIGAGTGIGPLAGFVRDNARRRSIHLFFGMRHPDSDFFFGEDLATWQDEGRLTRLVTAVSRGARPHYVQDALRGEAILVADLIRNGARVMVCGGRDMAADVAEALAEILAPTGLSPAVLKAEGRYVEDVY</sequence>
<dbReference type="AlphaFoldDB" id="A0A4R1YIV1"/>
<dbReference type="PROSITE" id="PS51384">
    <property type="entry name" value="FAD_FR"/>
    <property type="match status" value="1"/>
</dbReference>
<dbReference type="InterPro" id="IPR017938">
    <property type="entry name" value="Riboflavin_synthase-like_b-brl"/>
</dbReference>
<dbReference type="EC" id="1.6.2.4" evidence="3"/>
<dbReference type="Pfam" id="PF00258">
    <property type="entry name" value="Flavodoxin_1"/>
    <property type="match status" value="1"/>
</dbReference>
<dbReference type="InterPro" id="IPR001433">
    <property type="entry name" value="OxRdtase_FAD/NAD-bd"/>
</dbReference>
<dbReference type="PANTHER" id="PTHR19384">
    <property type="entry name" value="NITRIC OXIDE SYNTHASE-RELATED"/>
    <property type="match status" value="1"/>
</dbReference>
<evidence type="ECO:0000313" key="8">
    <source>
        <dbReference type="Proteomes" id="UP000295277"/>
    </source>
</evidence>
<dbReference type="SUPFAM" id="SSF63380">
    <property type="entry name" value="Riboflavin synthase domain-like"/>
    <property type="match status" value="1"/>
</dbReference>
<dbReference type="GO" id="GO:0050660">
    <property type="term" value="F:flavin adenine dinucleotide binding"/>
    <property type="evidence" value="ECO:0007669"/>
    <property type="project" value="TreeGrafter"/>
</dbReference>
<keyword evidence="4" id="KW-0472">Membrane</keyword>
<dbReference type="PROSITE" id="PS50902">
    <property type="entry name" value="FLAVODOXIN_LIKE"/>
    <property type="match status" value="1"/>
</dbReference>
<dbReference type="Pfam" id="PF00175">
    <property type="entry name" value="NAD_binding_1"/>
    <property type="match status" value="1"/>
</dbReference>
<evidence type="ECO:0000313" key="7">
    <source>
        <dbReference type="EMBL" id="TCM76405.1"/>
    </source>
</evidence>
<name>A0A4R1YIV1_9RHOB</name>
<dbReference type="SUPFAM" id="SSF52343">
    <property type="entry name" value="Ferredoxin reductase-like, C-terminal NADP-linked domain"/>
    <property type="match status" value="1"/>
</dbReference>
<proteinExistence type="predicted"/>
<dbReference type="InterPro" id="IPR017927">
    <property type="entry name" value="FAD-bd_FR_type"/>
</dbReference>
<accession>A0A4R1YIV1</accession>